<dbReference type="EMBL" id="JADKPN010000001">
    <property type="protein sequence ID" value="MBF4761511.1"/>
    <property type="molecule type" value="Genomic_DNA"/>
</dbReference>
<evidence type="ECO:0000313" key="3">
    <source>
        <dbReference type="EMBL" id="MBF4761511.1"/>
    </source>
</evidence>
<dbReference type="Proteomes" id="UP000640489">
    <property type="component" value="Unassembled WGS sequence"/>
</dbReference>
<gene>
    <name evidence="3" type="ORF">ISU07_00095</name>
</gene>
<keyword evidence="2" id="KW-0732">Signal</keyword>
<name>A0A930VBG8_9ACTN</name>
<dbReference type="RefSeq" id="WP_194704731.1">
    <property type="nucleotide sequence ID" value="NZ_JADKPN010000001.1"/>
</dbReference>
<feature type="signal peptide" evidence="2">
    <location>
        <begin position="1"/>
        <end position="23"/>
    </location>
</feature>
<comment type="caution">
    <text evidence="3">The sequence shown here is derived from an EMBL/GenBank/DDBJ whole genome shotgun (WGS) entry which is preliminary data.</text>
</comment>
<evidence type="ECO:0000256" key="2">
    <source>
        <dbReference type="SAM" id="SignalP"/>
    </source>
</evidence>
<accession>A0A930VBG8</accession>
<evidence type="ECO:0000256" key="1">
    <source>
        <dbReference type="SAM" id="MobiDB-lite"/>
    </source>
</evidence>
<organism evidence="3 4">
    <name type="scientific">Nocardioides islandensis</name>
    <dbReference type="NCBI Taxonomy" id="433663"/>
    <lineage>
        <taxon>Bacteria</taxon>
        <taxon>Bacillati</taxon>
        <taxon>Actinomycetota</taxon>
        <taxon>Actinomycetes</taxon>
        <taxon>Propionibacteriales</taxon>
        <taxon>Nocardioidaceae</taxon>
        <taxon>Nocardioides</taxon>
    </lineage>
</organism>
<sequence>MSLRTSLGRVGALLAAAVLLLGACTGPDDSSGGSGASGDGTPVATDDPDDGIPPPYLPVPAGVQLTDQGSELGVGETAVVAWRIGSGSAKGEVAVLSLKVRRLQRAPIKALADWQLDAAGRTSSLFYVTVSAANLGETDLGGTRIPLYVASGPTTLVESNAFKTDFTPCPSPSLPDAFATGDKATACLVYLVPKHGRLTSVTFRPSAKFNPITWVGEVEQPPKPKKKPRG</sequence>
<dbReference type="PROSITE" id="PS51257">
    <property type="entry name" value="PROKAR_LIPOPROTEIN"/>
    <property type="match status" value="1"/>
</dbReference>
<dbReference type="AlphaFoldDB" id="A0A930VBG8"/>
<reference evidence="3" key="1">
    <citation type="submission" date="2020-11" db="EMBL/GenBank/DDBJ databases">
        <title>Nocardioides sp. nov., isolated from Soil of Cynanchum wilfordii Hemsley rhizosphere.</title>
        <authorList>
            <person name="Lee J.-S."/>
            <person name="Suh M.K."/>
            <person name="Kim J.-S."/>
        </authorList>
    </citation>
    <scope>NUCLEOTIDE SEQUENCE</scope>
    <source>
        <strain evidence="3">KCTC 19275</strain>
    </source>
</reference>
<protein>
    <recommendedName>
        <fullName evidence="5">DUF4352 domain-containing protein</fullName>
    </recommendedName>
</protein>
<keyword evidence="4" id="KW-1185">Reference proteome</keyword>
<evidence type="ECO:0008006" key="5">
    <source>
        <dbReference type="Google" id="ProtNLM"/>
    </source>
</evidence>
<proteinExistence type="predicted"/>
<evidence type="ECO:0000313" key="4">
    <source>
        <dbReference type="Proteomes" id="UP000640489"/>
    </source>
</evidence>
<feature type="chain" id="PRO_5039176217" description="DUF4352 domain-containing protein" evidence="2">
    <location>
        <begin position="24"/>
        <end position="230"/>
    </location>
</feature>
<feature type="region of interest" description="Disordered" evidence="1">
    <location>
        <begin position="29"/>
        <end position="58"/>
    </location>
</feature>